<dbReference type="Gene3D" id="1.20.1160.20">
    <property type="match status" value="1"/>
</dbReference>
<evidence type="ECO:0000313" key="7">
    <source>
        <dbReference type="Proteomes" id="UP000007110"/>
    </source>
</evidence>
<feature type="compositionally biased region" description="Basic residues" evidence="4">
    <location>
        <begin position="752"/>
        <end position="762"/>
    </location>
</feature>
<dbReference type="RefSeq" id="XP_787871.3">
    <property type="nucleotide sequence ID" value="XM_782778.4"/>
</dbReference>
<feature type="compositionally biased region" description="Polar residues" evidence="4">
    <location>
        <begin position="196"/>
        <end position="206"/>
    </location>
</feature>
<protein>
    <recommendedName>
        <fullName evidence="5">PDZ domain-containing protein</fullName>
    </recommendedName>
</protein>
<comment type="subcellular location">
    <subcellularLocation>
        <location evidence="1">Cell projection</location>
    </subcellularLocation>
</comment>
<organism evidence="6 7">
    <name type="scientific">Strongylocentrotus purpuratus</name>
    <name type="common">Purple sea urchin</name>
    <dbReference type="NCBI Taxonomy" id="7668"/>
    <lineage>
        <taxon>Eukaryota</taxon>
        <taxon>Metazoa</taxon>
        <taxon>Echinodermata</taxon>
        <taxon>Eleutherozoa</taxon>
        <taxon>Echinozoa</taxon>
        <taxon>Echinoidea</taxon>
        <taxon>Euechinoidea</taxon>
        <taxon>Echinacea</taxon>
        <taxon>Camarodonta</taxon>
        <taxon>Echinidea</taxon>
        <taxon>Strongylocentrotidae</taxon>
        <taxon>Strongylocentrotus</taxon>
    </lineage>
</organism>
<name>A0A7M7RCA5_STRPU</name>
<dbReference type="PANTHER" id="PTHR23116:SF37">
    <property type="entry name" value="WHIRLIN"/>
    <property type="match status" value="1"/>
</dbReference>
<feature type="region of interest" description="Disordered" evidence="4">
    <location>
        <begin position="578"/>
        <end position="600"/>
    </location>
</feature>
<proteinExistence type="predicted"/>
<dbReference type="OMA" id="ICIRRFR"/>
<feature type="compositionally biased region" description="Low complexity" evidence="4">
    <location>
        <begin position="451"/>
        <end position="461"/>
    </location>
</feature>
<dbReference type="PROSITE" id="PS50106">
    <property type="entry name" value="PDZ"/>
    <property type="match status" value="2"/>
</dbReference>
<dbReference type="OrthoDB" id="10029564at2759"/>
<dbReference type="InterPro" id="IPR036034">
    <property type="entry name" value="PDZ_sf"/>
</dbReference>
<evidence type="ECO:0000256" key="3">
    <source>
        <dbReference type="ARBA" id="ARBA00023273"/>
    </source>
</evidence>
<sequence>MANSTGYKLRSAAHKHLTESECTKLKICIRRFRETLSVLGLCTSLQKFMDTPDKVHLMTLIFPMIPKDLLVDFDNLSRLQFEHYSTLVRPKLVEKYKLDDAKKQSPNKGLSRKSSTRVLLPVEHMHNLAEAREHTMETFKGRRSEMHRNGSQQAVELTRVSKEHKRSKTYHALEQPVSGDEAPRSVFREPQPPVVLNTSQTSSDSTPRVRLGELRQESTPKSLKVRRVTLERREGQSFGFCIRGGIDLNTGIFVSEVDSGGQAEQKGMKVGERILKVNNVVFKSISHSQAVVAIKSASRIHVYLAPLGQMPGSTGTTPRIDDQMSGNLGSQLRLPSTDTINMAASSKSKGRKVTILAEDDGWLGFSIRGGTDQSMDITVANVDLSSPAERSGLKKGERILKVNGKAVEGLEHMQIVNFVLSASIVVLHVKPALRRASQASAVSSKVRGRHVSSSSSTASKGAKQEISSGNEFDESLTRSSVRRGLRSPIPETAQEIAQFVAEMQSTPPVSTSTPLPPDDDPRLIKNRNQYMREMYNGAATNEDSILQRMREDTGGEVDAPLHLNLSNLSGRTLEESFQQNATRVDPVDANEGSEKNSPRRLSKFDQGTIRLNLAKGSVKGTMKEAKLINVDIDFENDVVEKKQRRHVKDLFEQKQEVNRRLSPSPNGQGSQRKQIPDGYTPRMNILSSPYAHYDRENNIKTETLTPSSKDLKGAMRTASSQISNELTGKSKGMTTCNVPPSPHNGSSPVSKFIHKVLRRRSSGGKDLLKKGGVSPSSNIGSSESLNGGCGSLRLGNIGPEPTLQGTAYDLMKMGGGDFSSTDGD</sequence>
<dbReference type="SMART" id="SM00228">
    <property type="entry name" value="PDZ"/>
    <property type="match status" value="2"/>
</dbReference>
<feature type="compositionally biased region" description="Basic and acidic residues" evidence="4">
    <location>
        <begin position="650"/>
        <end position="659"/>
    </location>
</feature>
<evidence type="ECO:0000259" key="5">
    <source>
        <dbReference type="PROSITE" id="PS50106"/>
    </source>
</evidence>
<dbReference type="FunFam" id="2.30.42.10:FF:000487">
    <property type="match status" value="1"/>
</dbReference>
<keyword evidence="2" id="KW-0677">Repeat</keyword>
<dbReference type="Gene3D" id="2.30.42.10">
    <property type="match status" value="2"/>
</dbReference>
<feature type="region of interest" description="Disordered" evidence="4">
    <location>
        <begin position="142"/>
        <end position="209"/>
    </location>
</feature>
<dbReference type="InParanoid" id="A0A7M7RCA5"/>
<dbReference type="Pfam" id="PF00595">
    <property type="entry name" value="PDZ"/>
    <property type="match status" value="2"/>
</dbReference>
<feature type="region of interest" description="Disordered" evidence="4">
    <location>
        <begin position="99"/>
        <end position="122"/>
    </location>
</feature>
<dbReference type="AlphaFoldDB" id="A0A7M7RCA5"/>
<dbReference type="Proteomes" id="UP000007110">
    <property type="component" value="Unassembled WGS sequence"/>
</dbReference>
<feature type="compositionally biased region" description="Polar residues" evidence="4">
    <location>
        <begin position="774"/>
        <end position="784"/>
    </location>
</feature>
<feature type="region of interest" description="Disordered" evidence="4">
    <location>
        <begin position="650"/>
        <end position="784"/>
    </location>
</feature>
<dbReference type="InterPro" id="IPR001478">
    <property type="entry name" value="PDZ"/>
</dbReference>
<accession>A0A7M7RCA5</accession>
<dbReference type="GO" id="GO:0032426">
    <property type="term" value="C:stereocilium tip"/>
    <property type="evidence" value="ECO:0000318"/>
    <property type="project" value="GO_Central"/>
</dbReference>
<dbReference type="SUPFAM" id="SSF50156">
    <property type="entry name" value="PDZ domain-like"/>
    <property type="match status" value="2"/>
</dbReference>
<dbReference type="PANTHER" id="PTHR23116">
    <property type="entry name" value="PDZ DOMAIN CONTAINING WHIRLIN AND HARMONIN-RELATED"/>
    <property type="match status" value="1"/>
</dbReference>
<dbReference type="FunFam" id="1.20.1160.20:FF:000001">
    <property type="entry name" value="harmonin isoform X1"/>
    <property type="match status" value="1"/>
</dbReference>
<dbReference type="GeneID" id="582840"/>
<feature type="compositionally biased region" description="Polar residues" evidence="4">
    <location>
        <begin position="661"/>
        <end position="673"/>
    </location>
</feature>
<evidence type="ECO:0000313" key="6">
    <source>
        <dbReference type="EnsemblMetazoa" id="XP_787871"/>
    </source>
</evidence>
<evidence type="ECO:0000256" key="4">
    <source>
        <dbReference type="SAM" id="MobiDB-lite"/>
    </source>
</evidence>
<dbReference type="GO" id="GO:0005929">
    <property type="term" value="C:cilium"/>
    <property type="evidence" value="ECO:0000318"/>
    <property type="project" value="GO_Central"/>
</dbReference>
<evidence type="ECO:0000256" key="1">
    <source>
        <dbReference type="ARBA" id="ARBA00004316"/>
    </source>
</evidence>
<feature type="domain" description="PDZ" evidence="5">
    <location>
        <begin position="227"/>
        <end position="297"/>
    </location>
</feature>
<dbReference type="InterPro" id="IPR051844">
    <property type="entry name" value="USH2_Complex_Protein"/>
</dbReference>
<feature type="region of interest" description="Disordered" evidence="4">
    <location>
        <begin position="438"/>
        <end position="488"/>
    </location>
</feature>
<dbReference type="EnsemblMetazoa" id="XM_782778">
    <property type="protein sequence ID" value="XP_787871"/>
    <property type="gene ID" value="LOC582840"/>
</dbReference>
<feature type="compositionally biased region" description="Polar residues" evidence="4">
    <location>
        <begin position="717"/>
        <end position="749"/>
    </location>
</feature>
<feature type="domain" description="PDZ" evidence="5">
    <location>
        <begin position="352"/>
        <end position="419"/>
    </location>
</feature>
<dbReference type="GO" id="GO:0005886">
    <property type="term" value="C:plasma membrane"/>
    <property type="evidence" value="ECO:0000318"/>
    <property type="project" value="GO_Central"/>
</dbReference>
<reference evidence="7" key="1">
    <citation type="submission" date="2015-02" db="EMBL/GenBank/DDBJ databases">
        <title>Genome sequencing for Strongylocentrotus purpuratus.</title>
        <authorList>
            <person name="Murali S."/>
            <person name="Liu Y."/>
            <person name="Vee V."/>
            <person name="English A."/>
            <person name="Wang M."/>
            <person name="Skinner E."/>
            <person name="Han Y."/>
            <person name="Muzny D.M."/>
            <person name="Worley K.C."/>
            <person name="Gibbs R.A."/>
        </authorList>
    </citation>
    <scope>NUCLEOTIDE SEQUENCE</scope>
</reference>
<dbReference type="CDD" id="cd00136">
    <property type="entry name" value="PDZ_canonical"/>
    <property type="match status" value="2"/>
</dbReference>
<keyword evidence="7" id="KW-1185">Reference proteome</keyword>
<dbReference type="GO" id="GO:0002142">
    <property type="term" value="C:stereocilia ankle link complex"/>
    <property type="evidence" value="ECO:0000318"/>
    <property type="project" value="GO_Central"/>
</dbReference>
<keyword evidence="3" id="KW-0966">Cell projection</keyword>
<dbReference type="KEGG" id="spu:582840"/>
<reference evidence="6" key="2">
    <citation type="submission" date="2021-01" db="UniProtKB">
        <authorList>
            <consortium name="EnsemblMetazoa"/>
        </authorList>
    </citation>
    <scope>IDENTIFICATION</scope>
</reference>
<evidence type="ECO:0000256" key="2">
    <source>
        <dbReference type="ARBA" id="ARBA00022737"/>
    </source>
</evidence>